<dbReference type="EMBL" id="CP061813">
    <property type="protein sequence ID" value="QOD59786.1"/>
    <property type="molecule type" value="Genomic_DNA"/>
</dbReference>
<dbReference type="OrthoDB" id="1202477at2"/>
<sequence>MKKFTLITLFALFAFGTQSIKAQSVEKKIIATYKGMTVSDNFKFEDSKGNPIVFHDEDQSFESKLTLVDEGLIGKKFVIYYKWVNVNLFDNATGLATGETMNVKRIFKYELK</sequence>
<protein>
    <submittedName>
        <fullName evidence="1">Uncharacterized protein</fullName>
    </submittedName>
</protein>
<evidence type="ECO:0000313" key="2">
    <source>
        <dbReference type="Proteomes" id="UP000516764"/>
    </source>
</evidence>
<dbReference type="RefSeq" id="WP_088352465.1">
    <property type="nucleotide sequence ID" value="NZ_CP061813.1"/>
</dbReference>
<dbReference type="AlphaFoldDB" id="A0A7L8ACR3"/>
<name>A0A7L8ACR3_9FLAO</name>
<accession>A0A7L8ACR3</accession>
<organism evidence="1 2">
    <name type="scientific">Polaribacter haliotis</name>
    <dbReference type="NCBI Taxonomy" id="1888915"/>
    <lineage>
        <taxon>Bacteria</taxon>
        <taxon>Pseudomonadati</taxon>
        <taxon>Bacteroidota</taxon>
        <taxon>Flavobacteriia</taxon>
        <taxon>Flavobacteriales</taxon>
        <taxon>Flavobacteriaceae</taxon>
    </lineage>
</organism>
<reference evidence="1 2" key="1">
    <citation type="journal article" date="2016" name="Int. J. Syst. Evol. Microbiol.">
        <title>Polaribacter haliotis sp. nov., isolated from the gut of abalone Haliotis discus hannai.</title>
        <authorList>
            <person name="Kim Y.O."/>
            <person name="Park I.S."/>
            <person name="Park S."/>
            <person name="Nam B.H."/>
            <person name="Park J.M."/>
            <person name="Kim D.G."/>
            <person name="Yoon J.H."/>
        </authorList>
    </citation>
    <scope>NUCLEOTIDE SEQUENCE [LARGE SCALE GENOMIC DNA]</scope>
    <source>
        <strain evidence="1 2">KCTC 52418</strain>
    </source>
</reference>
<dbReference type="Proteomes" id="UP000516764">
    <property type="component" value="Chromosome"/>
</dbReference>
<keyword evidence="2" id="KW-1185">Reference proteome</keyword>
<evidence type="ECO:0000313" key="1">
    <source>
        <dbReference type="EMBL" id="QOD59786.1"/>
    </source>
</evidence>
<dbReference type="KEGG" id="phal:H9I45_10535"/>
<proteinExistence type="predicted"/>
<gene>
    <name evidence="1" type="ORF">H9I45_10535</name>
</gene>